<gene>
    <name evidence="2" type="ORF">N1851_003409</name>
</gene>
<dbReference type="SUPFAM" id="SSF48726">
    <property type="entry name" value="Immunoglobulin"/>
    <property type="match status" value="1"/>
</dbReference>
<comment type="caution">
    <text evidence="2">The sequence shown here is derived from an EMBL/GenBank/DDBJ whole genome shotgun (WGS) entry which is preliminary data.</text>
</comment>
<name>A0AA47PAH3_MERPO</name>
<dbReference type="InterPro" id="IPR007110">
    <property type="entry name" value="Ig-like_dom"/>
</dbReference>
<dbReference type="Gene3D" id="2.60.40.10">
    <property type="entry name" value="Immunoglobulins"/>
    <property type="match status" value="1"/>
</dbReference>
<proteinExistence type="predicted"/>
<dbReference type="InterPro" id="IPR003599">
    <property type="entry name" value="Ig_sub"/>
</dbReference>
<dbReference type="CDD" id="cd00096">
    <property type="entry name" value="Ig"/>
    <property type="match status" value="1"/>
</dbReference>
<dbReference type="InterPro" id="IPR013098">
    <property type="entry name" value="Ig_I-set"/>
</dbReference>
<dbReference type="Proteomes" id="UP001174136">
    <property type="component" value="Unassembled WGS sequence"/>
</dbReference>
<dbReference type="PROSITE" id="PS50835">
    <property type="entry name" value="IG_LIKE"/>
    <property type="match status" value="1"/>
</dbReference>
<dbReference type="InterPro" id="IPR013783">
    <property type="entry name" value="Ig-like_fold"/>
</dbReference>
<evidence type="ECO:0000313" key="2">
    <source>
        <dbReference type="EMBL" id="KAK0154490.1"/>
    </source>
</evidence>
<dbReference type="EMBL" id="JAOPHQ010000461">
    <property type="protein sequence ID" value="KAK0154490.1"/>
    <property type="molecule type" value="Genomic_DNA"/>
</dbReference>
<dbReference type="SMART" id="SM00409">
    <property type="entry name" value="IG"/>
    <property type="match status" value="1"/>
</dbReference>
<reference evidence="2" key="1">
    <citation type="journal article" date="2023" name="Front. Mar. Sci.">
        <title>A new Merluccius polli reference genome to investigate the effects of global change in West African waters.</title>
        <authorList>
            <person name="Mateo J.L."/>
            <person name="Blanco-Fernandez C."/>
            <person name="Garcia-Vazquez E."/>
            <person name="Machado-Schiaffino G."/>
        </authorList>
    </citation>
    <scope>NUCLEOTIDE SEQUENCE</scope>
    <source>
        <strain evidence="2">C29</strain>
        <tissue evidence="2">Fin</tissue>
    </source>
</reference>
<keyword evidence="3" id="KW-1185">Reference proteome</keyword>
<protein>
    <recommendedName>
        <fullName evidence="1">Ig-like domain-containing protein</fullName>
    </recommendedName>
</protein>
<feature type="domain" description="Ig-like" evidence="1">
    <location>
        <begin position="8"/>
        <end position="83"/>
    </location>
</feature>
<organism evidence="2 3">
    <name type="scientific">Merluccius polli</name>
    <name type="common">Benguela hake</name>
    <name type="synonym">Merluccius cadenati</name>
    <dbReference type="NCBI Taxonomy" id="89951"/>
    <lineage>
        <taxon>Eukaryota</taxon>
        <taxon>Metazoa</taxon>
        <taxon>Chordata</taxon>
        <taxon>Craniata</taxon>
        <taxon>Vertebrata</taxon>
        <taxon>Euteleostomi</taxon>
        <taxon>Actinopterygii</taxon>
        <taxon>Neopterygii</taxon>
        <taxon>Teleostei</taxon>
        <taxon>Neoteleostei</taxon>
        <taxon>Acanthomorphata</taxon>
        <taxon>Zeiogadaria</taxon>
        <taxon>Gadariae</taxon>
        <taxon>Gadiformes</taxon>
        <taxon>Gadoidei</taxon>
        <taxon>Merlucciidae</taxon>
        <taxon>Merluccius</taxon>
    </lineage>
</organism>
<dbReference type="AlphaFoldDB" id="A0AA47PAH3"/>
<sequence>MLSSPTGPTNFSIPDTLYTGNRLVLTCGPPQGSVSIGELSRVDWRLDGKTIQSNSHFDISSSSSSSQLTISRLLSSDRGDYKCMLVGQLLNFIQWGALTTEILLPAPVLSVPLLLNFHCEEETTESLLCCVQNLYTPEWLSQPSSNVLLPSAITMSKTS</sequence>
<evidence type="ECO:0000313" key="3">
    <source>
        <dbReference type="Proteomes" id="UP001174136"/>
    </source>
</evidence>
<accession>A0AA47PAH3</accession>
<dbReference type="Pfam" id="PF07679">
    <property type="entry name" value="I-set"/>
    <property type="match status" value="1"/>
</dbReference>
<dbReference type="InterPro" id="IPR036179">
    <property type="entry name" value="Ig-like_dom_sf"/>
</dbReference>
<evidence type="ECO:0000259" key="1">
    <source>
        <dbReference type="PROSITE" id="PS50835"/>
    </source>
</evidence>